<proteinExistence type="predicted"/>
<comment type="caution">
    <text evidence="2">The sequence shown here is derived from an EMBL/GenBank/DDBJ whole genome shotgun (WGS) entry which is preliminary data.</text>
</comment>
<feature type="region of interest" description="Disordered" evidence="1">
    <location>
        <begin position="63"/>
        <end position="104"/>
    </location>
</feature>
<evidence type="ECO:0000313" key="2">
    <source>
        <dbReference type="EMBL" id="CAK7943399.1"/>
    </source>
</evidence>
<organism evidence="2 3">
    <name type="scientific">Peronospora matthiolae</name>
    <dbReference type="NCBI Taxonomy" id="2874970"/>
    <lineage>
        <taxon>Eukaryota</taxon>
        <taxon>Sar</taxon>
        <taxon>Stramenopiles</taxon>
        <taxon>Oomycota</taxon>
        <taxon>Peronosporomycetes</taxon>
        <taxon>Peronosporales</taxon>
        <taxon>Peronosporaceae</taxon>
        <taxon>Peronospora</taxon>
    </lineage>
</organism>
<gene>
    <name evidence="2" type="ORF">PM001_LOCUS28549</name>
</gene>
<name>A0AAV1V901_9STRA</name>
<evidence type="ECO:0000256" key="1">
    <source>
        <dbReference type="SAM" id="MobiDB-lite"/>
    </source>
</evidence>
<dbReference type="AlphaFoldDB" id="A0AAV1V901"/>
<protein>
    <submittedName>
        <fullName evidence="2">Uncharacterized protein</fullName>
    </submittedName>
</protein>
<dbReference type="Proteomes" id="UP001162060">
    <property type="component" value="Unassembled WGS sequence"/>
</dbReference>
<dbReference type="EMBL" id="CAKLBY020000302">
    <property type="protein sequence ID" value="CAK7943399.1"/>
    <property type="molecule type" value="Genomic_DNA"/>
</dbReference>
<accession>A0AAV1V901</accession>
<sequence>MHLRTLFELLIGKQGICYLGGLKIRRDVSISVIRLDRKAERLRSKMGGVDGFGKVMSLMARETEATSKTPGGVARAAPGRVSPARVPSSGDTPGVVEVPPARERSEATDDKILAALAAVTDRLSKLESSQRVRDEDERMLGAVESGMFASKLGANMRGRPMTIDALKSLEEKPAAHRARERWPENEAMPPAIGHYGMPSASQRKLNIRKFDGTELYKGLGSGFFDWGRTFMRAVSLAEASCGFSWTEDVKVDLLGHFLAGTAERYYHKQVDTWWVQQPRLEHVMEQLHLPFKTTITASQAMKLFMTRKEARRTWAEHFLYMVAVSDARGGADSLVLDNIVHHASPDLMNVMRAKYDPTRSDYLRHAEELAHFAQSIELGSGAVGREVVAAHVETKRQDTRTCFRCGEDGARRFRMQGKSCV</sequence>
<reference evidence="2" key="1">
    <citation type="submission" date="2024-01" db="EMBL/GenBank/DDBJ databases">
        <authorList>
            <person name="Webb A."/>
        </authorList>
    </citation>
    <scope>NUCLEOTIDE SEQUENCE</scope>
    <source>
        <strain evidence="2">Pm1</strain>
    </source>
</reference>
<evidence type="ECO:0000313" key="3">
    <source>
        <dbReference type="Proteomes" id="UP001162060"/>
    </source>
</evidence>